<reference evidence="1" key="1">
    <citation type="submission" date="2019-08" db="EMBL/GenBank/DDBJ databases">
        <authorList>
            <person name="Kucharzyk K."/>
            <person name="Murdoch R.W."/>
            <person name="Higgins S."/>
            <person name="Loffler F."/>
        </authorList>
    </citation>
    <scope>NUCLEOTIDE SEQUENCE</scope>
</reference>
<name>A0A645J3A4_9ZZZZ</name>
<proteinExistence type="predicted"/>
<dbReference type="EMBL" id="VSSQ01128425">
    <property type="protein sequence ID" value="MPN57189.1"/>
    <property type="molecule type" value="Genomic_DNA"/>
</dbReference>
<dbReference type="AlphaFoldDB" id="A0A645J3A4"/>
<protein>
    <submittedName>
        <fullName evidence="1">Uncharacterized protein</fullName>
    </submittedName>
</protein>
<gene>
    <name evidence="1" type="ORF">SDC9_204883</name>
</gene>
<sequence>MKLVKVLDHKLLQLLKYLTLQNKVLFRLSQYMLIHYSFALQLDL</sequence>
<comment type="caution">
    <text evidence="1">The sequence shown here is derived from an EMBL/GenBank/DDBJ whole genome shotgun (WGS) entry which is preliminary data.</text>
</comment>
<evidence type="ECO:0000313" key="1">
    <source>
        <dbReference type="EMBL" id="MPN57189.1"/>
    </source>
</evidence>
<organism evidence="1">
    <name type="scientific">bioreactor metagenome</name>
    <dbReference type="NCBI Taxonomy" id="1076179"/>
    <lineage>
        <taxon>unclassified sequences</taxon>
        <taxon>metagenomes</taxon>
        <taxon>ecological metagenomes</taxon>
    </lineage>
</organism>
<accession>A0A645J3A4</accession>